<dbReference type="Pfam" id="PF00441">
    <property type="entry name" value="Acyl-CoA_dh_1"/>
    <property type="match status" value="1"/>
</dbReference>
<dbReference type="Pfam" id="PF02770">
    <property type="entry name" value="Acyl-CoA_dh_M"/>
    <property type="match status" value="1"/>
</dbReference>
<dbReference type="FunFam" id="1.20.140.10:FF:000004">
    <property type="entry name" value="Acyl-CoA dehydrogenase FadE25"/>
    <property type="match status" value="1"/>
</dbReference>
<sequence length="378" mass="40894">MKIELSDAQQGYKESFRHFADSYIVPYAQRHDAEERISEEVLDRLISAGYLGSMLPTSFGGMGLDMVTVGLLNEEIGRGCSAVRSLLTVHGMAALGILRFGTADMKAQWLPRMASGKAIGAFALSEPEAGSNAAGVKTTATRTAGGFLLNGCKRWITMGQIADLFILFAQLDGKPTAFLVEKANAEGLTVNKMNGFLGARGSMIAELQLNDVFVPESHLLGKEGIGVSHVALSCLDYGRYTVAWGCIGTAQASLEASLHFAKEREQFGQPIGSNQLIQKMITEMVVTVKSARLLCLQAGYLKDIGDPDSIMETWNAKYFASLAANQVSGHAVQIHGARGCHQDFPVERYFRDAKINEIIEGSSQMHEVMIANHALQAL</sequence>
<dbReference type="InterPro" id="IPR046373">
    <property type="entry name" value="Acyl-CoA_Oxase/DH_mid-dom_sf"/>
</dbReference>
<dbReference type="Gene3D" id="2.40.110.10">
    <property type="entry name" value="Butyryl-CoA Dehydrogenase, subunit A, domain 2"/>
    <property type="match status" value="1"/>
</dbReference>
<dbReference type="Proteomes" id="UP000246635">
    <property type="component" value="Unassembled WGS sequence"/>
</dbReference>
<dbReference type="OrthoDB" id="9802447at2"/>
<comment type="cofactor">
    <cofactor evidence="1 5">
        <name>FAD</name>
        <dbReference type="ChEBI" id="CHEBI:57692"/>
    </cofactor>
</comment>
<evidence type="ECO:0000259" key="6">
    <source>
        <dbReference type="Pfam" id="PF00441"/>
    </source>
</evidence>
<evidence type="ECO:0000256" key="1">
    <source>
        <dbReference type="ARBA" id="ARBA00001974"/>
    </source>
</evidence>
<dbReference type="EMBL" id="QGTQ01000002">
    <property type="protein sequence ID" value="PWW07324.1"/>
    <property type="molecule type" value="Genomic_DNA"/>
</dbReference>
<name>A0A2V2YY99_9BACL</name>
<dbReference type="SUPFAM" id="SSF56645">
    <property type="entry name" value="Acyl-CoA dehydrogenase NM domain-like"/>
    <property type="match status" value="1"/>
</dbReference>
<feature type="domain" description="Acyl-CoA dehydrogenase/oxidase C-terminal" evidence="6">
    <location>
        <begin position="229"/>
        <end position="374"/>
    </location>
</feature>
<dbReference type="InterPro" id="IPR009100">
    <property type="entry name" value="AcylCoA_DH/oxidase_NM_dom_sf"/>
</dbReference>
<comment type="caution">
    <text evidence="9">The sequence shown here is derived from an EMBL/GenBank/DDBJ whole genome shotgun (WGS) entry which is preliminary data.</text>
</comment>
<gene>
    <name evidence="9" type="ORF">DFQ01_102216</name>
</gene>
<comment type="similarity">
    <text evidence="2 5">Belongs to the acyl-CoA dehydrogenase family.</text>
</comment>
<evidence type="ECO:0000313" key="10">
    <source>
        <dbReference type="Proteomes" id="UP000246635"/>
    </source>
</evidence>
<dbReference type="InterPro" id="IPR037069">
    <property type="entry name" value="AcylCoA_DH/ox_N_sf"/>
</dbReference>
<dbReference type="GO" id="GO:0003995">
    <property type="term" value="F:acyl-CoA dehydrogenase activity"/>
    <property type="evidence" value="ECO:0007669"/>
    <property type="project" value="TreeGrafter"/>
</dbReference>
<evidence type="ECO:0008006" key="11">
    <source>
        <dbReference type="Google" id="ProtNLM"/>
    </source>
</evidence>
<dbReference type="PANTHER" id="PTHR43884:SF12">
    <property type="entry name" value="ISOVALERYL-COA DEHYDROGENASE, MITOCHONDRIAL-RELATED"/>
    <property type="match status" value="1"/>
</dbReference>
<evidence type="ECO:0000259" key="8">
    <source>
        <dbReference type="Pfam" id="PF02771"/>
    </source>
</evidence>
<feature type="domain" description="Acyl-CoA dehydrogenase/oxidase N-terminal" evidence="8">
    <location>
        <begin position="7"/>
        <end position="117"/>
    </location>
</feature>
<dbReference type="SUPFAM" id="SSF47203">
    <property type="entry name" value="Acyl-CoA dehydrogenase C-terminal domain-like"/>
    <property type="match status" value="1"/>
</dbReference>
<dbReference type="InterPro" id="IPR013786">
    <property type="entry name" value="AcylCoA_DH/ox_N"/>
</dbReference>
<dbReference type="PANTHER" id="PTHR43884">
    <property type="entry name" value="ACYL-COA DEHYDROGENASE"/>
    <property type="match status" value="1"/>
</dbReference>
<evidence type="ECO:0000313" key="9">
    <source>
        <dbReference type="EMBL" id="PWW07324.1"/>
    </source>
</evidence>
<evidence type="ECO:0000256" key="4">
    <source>
        <dbReference type="ARBA" id="ARBA00022827"/>
    </source>
</evidence>
<evidence type="ECO:0000256" key="2">
    <source>
        <dbReference type="ARBA" id="ARBA00009347"/>
    </source>
</evidence>
<proteinExistence type="inferred from homology"/>
<evidence type="ECO:0000259" key="7">
    <source>
        <dbReference type="Pfam" id="PF02770"/>
    </source>
</evidence>
<feature type="domain" description="Acyl-CoA oxidase/dehydrogenase middle" evidence="7">
    <location>
        <begin position="121"/>
        <end position="212"/>
    </location>
</feature>
<organism evidence="9 10">
    <name type="scientific">Paenibacillus cellulosilyticus</name>
    <dbReference type="NCBI Taxonomy" id="375489"/>
    <lineage>
        <taxon>Bacteria</taxon>
        <taxon>Bacillati</taxon>
        <taxon>Bacillota</taxon>
        <taxon>Bacilli</taxon>
        <taxon>Bacillales</taxon>
        <taxon>Paenibacillaceae</taxon>
        <taxon>Paenibacillus</taxon>
    </lineage>
</organism>
<dbReference type="AlphaFoldDB" id="A0A2V2YY99"/>
<accession>A0A2V2YY99</accession>
<protein>
    <recommendedName>
        <fullName evidence="11">Acyl-CoA dehydrogenase</fullName>
    </recommendedName>
</protein>
<evidence type="ECO:0000256" key="5">
    <source>
        <dbReference type="RuleBase" id="RU362125"/>
    </source>
</evidence>
<dbReference type="PIRSF" id="PIRSF016578">
    <property type="entry name" value="HsaA"/>
    <property type="match status" value="1"/>
</dbReference>
<dbReference type="InterPro" id="IPR036250">
    <property type="entry name" value="AcylCo_DH-like_C"/>
</dbReference>
<dbReference type="GO" id="GO:0050660">
    <property type="term" value="F:flavin adenine dinucleotide binding"/>
    <property type="evidence" value="ECO:0007669"/>
    <property type="project" value="InterPro"/>
</dbReference>
<evidence type="ECO:0000256" key="3">
    <source>
        <dbReference type="ARBA" id="ARBA00022630"/>
    </source>
</evidence>
<dbReference type="Pfam" id="PF02771">
    <property type="entry name" value="Acyl-CoA_dh_N"/>
    <property type="match status" value="1"/>
</dbReference>
<keyword evidence="4 5" id="KW-0274">FAD</keyword>
<dbReference type="Gene3D" id="1.20.140.10">
    <property type="entry name" value="Butyryl-CoA Dehydrogenase, subunit A, domain 3"/>
    <property type="match status" value="1"/>
</dbReference>
<keyword evidence="10" id="KW-1185">Reference proteome</keyword>
<reference evidence="9 10" key="1">
    <citation type="submission" date="2018-05" db="EMBL/GenBank/DDBJ databases">
        <title>Genomic Encyclopedia of Type Strains, Phase III (KMG-III): the genomes of soil and plant-associated and newly described type strains.</title>
        <authorList>
            <person name="Whitman W."/>
        </authorList>
    </citation>
    <scope>NUCLEOTIDE SEQUENCE [LARGE SCALE GENOMIC DNA]</scope>
    <source>
        <strain evidence="9 10">CECT 5696</strain>
    </source>
</reference>
<keyword evidence="3 5" id="KW-0285">Flavoprotein</keyword>
<dbReference type="Gene3D" id="1.10.540.10">
    <property type="entry name" value="Acyl-CoA dehydrogenase/oxidase, N-terminal domain"/>
    <property type="match status" value="1"/>
</dbReference>
<dbReference type="InterPro" id="IPR006091">
    <property type="entry name" value="Acyl-CoA_Oxase/DH_mid-dom"/>
</dbReference>
<dbReference type="InterPro" id="IPR009075">
    <property type="entry name" value="AcylCo_DH/oxidase_C"/>
</dbReference>
<keyword evidence="5" id="KW-0560">Oxidoreductase</keyword>